<dbReference type="KEGG" id="aalt:CC77DRAFT_283148"/>
<sequence length="85" mass="9408">MRDTIGLFAGAVASTRQPLSSRAMWLHPRVSQAEIHDYGDTSMRHGGHRGCASTEGSRMMLRGAIQARTTPRCSCQDLTCLFLER</sequence>
<organism evidence="1 2">
    <name type="scientific">Alternaria alternata</name>
    <name type="common">Alternaria rot fungus</name>
    <name type="synonym">Torula alternata</name>
    <dbReference type="NCBI Taxonomy" id="5599"/>
    <lineage>
        <taxon>Eukaryota</taxon>
        <taxon>Fungi</taxon>
        <taxon>Dikarya</taxon>
        <taxon>Ascomycota</taxon>
        <taxon>Pezizomycotina</taxon>
        <taxon>Dothideomycetes</taxon>
        <taxon>Pleosporomycetidae</taxon>
        <taxon>Pleosporales</taxon>
        <taxon>Pleosporineae</taxon>
        <taxon>Pleosporaceae</taxon>
        <taxon>Alternaria</taxon>
        <taxon>Alternaria sect. Alternaria</taxon>
        <taxon>Alternaria alternata complex</taxon>
    </lineage>
</organism>
<reference evidence="1 2" key="1">
    <citation type="submission" date="2016-05" db="EMBL/GenBank/DDBJ databases">
        <title>Comparative analysis of secretome profiles of manganese(II)-oxidizing ascomycete fungi.</title>
        <authorList>
            <consortium name="DOE Joint Genome Institute"/>
            <person name="Zeiner C.A."/>
            <person name="Purvine S.O."/>
            <person name="Zink E.M."/>
            <person name="Wu S."/>
            <person name="Pasa-Tolic L."/>
            <person name="Chaput D.L."/>
            <person name="Haridas S."/>
            <person name="Grigoriev I.V."/>
            <person name="Santelli C.M."/>
            <person name="Hansel C.M."/>
        </authorList>
    </citation>
    <scope>NUCLEOTIDE SEQUENCE [LARGE SCALE GENOMIC DNA]</scope>
    <source>
        <strain evidence="1 2">SRC1lrK2f</strain>
    </source>
</reference>
<dbReference type="AlphaFoldDB" id="A0A177DCJ6"/>
<dbReference type="GeneID" id="29116612"/>
<dbReference type="RefSeq" id="XP_018382647.1">
    <property type="nucleotide sequence ID" value="XM_018531018.1"/>
</dbReference>
<evidence type="ECO:0000313" key="1">
    <source>
        <dbReference type="EMBL" id="OAG17226.1"/>
    </source>
</evidence>
<proteinExistence type="predicted"/>
<dbReference type="VEuPathDB" id="FungiDB:CC77DRAFT_283148"/>
<dbReference type="EMBL" id="KV441487">
    <property type="protein sequence ID" value="OAG17226.1"/>
    <property type="molecule type" value="Genomic_DNA"/>
</dbReference>
<evidence type="ECO:0000313" key="2">
    <source>
        <dbReference type="Proteomes" id="UP000077248"/>
    </source>
</evidence>
<keyword evidence="2" id="KW-1185">Reference proteome</keyword>
<dbReference type="Proteomes" id="UP000077248">
    <property type="component" value="Unassembled WGS sequence"/>
</dbReference>
<accession>A0A177DCJ6</accession>
<gene>
    <name evidence="1" type="ORF">CC77DRAFT_283148</name>
</gene>
<name>A0A177DCJ6_ALTAL</name>
<protein>
    <submittedName>
        <fullName evidence="1">Uncharacterized protein</fullName>
    </submittedName>
</protein>